<reference evidence="2 3" key="1">
    <citation type="submission" date="2021-02" db="EMBL/GenBank/DDBJ databases">
        <authorList>
            <person name="Han P."/>
        </authorList>
    </citation>
    <scope>NUCLEOTIDE SEQUENCE [LARGE SCALE GENOMIC DNA]</scope>
    <source>
        <strain evidence="2">Candidatus Nitrospira sp. ZN2</strain>
    </source>
</reference>
<dbReference type="EMBL" id="CAJNBJ010000016">
    <property type="protein sequence ID" value="CAE6758592.1"/>
    <property type="molecule type" value="Genomic_DNA"/>
</dbReference>
<dbReference type="Proteomes" id="UP000675880">
    <property type="component" value="Unassembled WGS sequence"/>
</dbReference>
<keyword evidence="1" id="KW-0732">Signal</keyword>
<dbReference type="RefSeq" id="WP_213042682.1">
    <property type="nucleotide sequence ID" value="NZ_CAJNBJ010000016.1"/>
</dbReference>
<proteinExistence type="predicted"/>
<sequence length="304" mass="33023">MKQLTSLMSVMLMAAVAMPAAAAAEVTLNQIIKDGTVRYYDDPQELTLAAGFWAQAGSDVTAAIHHQQGYYLDKSPLDTKDKQYTSTPGRTFIVAGCVPKNLPIKGPVGSVWVACNDLDYLKDKVIESRFISCLDLFPNGVVSGFSIREVNNRTWESFRFSCRDIAPDGGMVGAAQKSDFLFNFEREGKLYEATAASQHLTFGIFEVANALTSSKSLLQIALEHTGAAAIQAAGTNGRPVDDFTLSDKIPDAFGLGGMLRVDHWTCPPGMVITGMAIGHNPDKKGNDTRPVYILAECRKLLYTQ</sequence>
<keyword evidence="3" id="KW-1185">Reference proteome</keyword>
<accession>A0ABN7LM32</accession>
<evidence type="ECO:0000313" key="3">
    <source>
        <dbReference type="Proteomes" id="UP000675880"/>
    </source>
</evidence>
<evidence type="ECO:0000313" key="2">
    <source>
        <dbReference type="EMBL" id="CAE6758592.1"/>
    </source>
</evidence>
<gene>
    <name evidence="2" type="ORF">NSPZN2_30529</name>
</gene>
<feature type="chain" id="PRO_5047200012" evidence="1">
    <location>
        <begin position="23"/>
        <end position="304"/>
    </location>
</feature>
<organism evidence="2 3">
    <name type="scientific">Nitrospira defluvii</name>
    <dbReference type="NCBI Taxonomy" id="330214"/>
    <lineage>
        <taxon>Bacteria</taxon>
        <taxon>Pseudomonadati</taxon>
        <taxon>Nitrospirota</taxon>
        <taxon>Nitrospiria</taxon>
        <taxon>Nitrospirales</taxon>
        <taxon>Nitrospiraceae</taxon>
        <taxon>Nitrospira</taxon>
    </lineage>
</organism>
<feature type="signal peptide" evidence="1">
    <location>
        <begin position="1"/>
        <end position="22"/>
    </location>
</feature>
<protein>
    <submittedName>
        <fullName evidence="2">Uncharacterized protein</fullName>
    </submittedName>
</protein>
<comment type="caution">
    <text evidence="2">The sequence shown here is derived from an EMBL/GenBank/DDBJ whole genome shotgun (WGS) entry which is preliminary data.</text>
</comment>
<evidence type="ECO:0000256" key="1">
    <source>
        <dbReference type="SAM" id="SignalP"/>
    </source>
</evidence>
<name>A0ABN7LM32_9BACT</name>